<dbReference type="AlphaFoldDB" id="A0A7X6IDC8"/>
<dbReference type="SUPFAM" id="SSF56925">
    <property type="entry name" value="OMPA-like"/>
    <property type="match status" value="1"/>
</dbReference>
<dbReference type="InterPro" id="IPR027385">
    <property type="entry name" value="Beta-barrel_OMP"/>
</dbReference>
<evidence type="ECO:0000259" key="2">
    <source>
        <dbReference type="Pfam" id="PF13505"/>
    </source>
</evidence>
<proteinExistence type="predicted"/>
<protein>
    <submittedName>
        <fullName evidence="3">Porin family protein</fullName>
    </submittedName>
</protein>
<dbReference type="Proteomes" id="UP000534783">
    <property type="component" value="Unassembled WGS sequence"/>
</dbReference>
<keyword evidence="4" id="KW-1185">Reference proteome</keyword>
<dbReference type="Gene3D" id="2.40.160.20">
    <property type="match status" value="1"/>
</dbReference>
<organism evidence="3 4">
    <name type="scientific">Candidatus Manganitrophus noduliformans</name>
    <dbReference type="NCBI Taxonomy" id="2606439"/>
    <lineage>
        <taxon>Bacteria</taxon>
        <taxon>Pseudomonadati</taxon>
        <taxon>Nitrospirota</taxon>
        <taxon>Nitrospiria</taxon>
        <taxon>Candidatus Troglogloeales</taxon>
        <taxon>Candidatus Manganitrophaceae</taxon>
        <taxon>Candidatus Manganitrophus</taxon>
    </lineage>
</organism>
<evidence type="ECO:0000256" key="1">
    <source>
        <dbReference type="ARBA" id="ARBA00022729"/>
    </source>
</evidence>
<sequence>MMNLFCGSFRVHTGQGARAGMIRIRRVWKAVIGVALIFFLLSGQALAEEKERKKFDLSAAFRYSLPIGEEEPGLDWSDLYEVGSVVALELSYRATRRVAVYVGGAYHLYRAKEISLETPAGTVDGRFNDQELLSVYLGVKGYLFGPALPQEAAGIDPYLRADVGFTQFNGADFNAEPIADRSRKFAFSFGVGADVLTYTNVLLFFEIKYEDHGIPDEAGESFRAMPISVGVRYLM</sequence>
<dbReference type="Pfam" id="PF13505">
    <property type="entry name" value="OMP_b-brl"/>
    <property type="match status" value="1"/>
</dbReference>
<comment type="caution">
    <text evidence="3">The sequence shown here is derived from an EMBL/GenBank/DDBJ whole genome shotgun (WGS) entry which is preliminary data.</text>
</comment>
<name>A0A7X6IDC8_9BACT</name>
<keyword evidence="1" id="KW-0732">Signal</keyword>
<dbReference type="InterPro" id="IPR011250">
    <property type="entry name" value="OMP/PagP_B-barrel"/>
</dbReference>
<evidence type="ECO:0000313" key="4">
    <source>
        <dbReference type="Proteomes" id="UP000534783"/>
    </source>
</evidence>
<feature type="domain" description="Outer membrane protein beta-barrel" evidence="2">
    <location>
        <begin position="35"/>
        <end position="233"/>
    </location>
</feature>
<reference evidence="3 4" key="1">
    <citation type="journal article" date="2020" name="Nature">
        <title>Bacterial chemolithoautotrophy via manganese oxidation.</title>
        <authorList>
            <person name="Yu H."/>
            <person name="Leadbetter J.R."/>
        </authorList>
    </citation>
    <scope>NUCLEOTIDE SEQUENCE [LARGE SCALE GENOMIC DNA]</scope>
    <source>
        <strain evidence="3 4">Mn-1</strain>
    </source>
</reference>
<dbReference type="EMBL" id="VTOW01000006">
    <property type="protein sequence ID" value="NKE73329.1"/>
    <property type="molecule type" value="Genomic_DNA"/>
</dbReference>
<gene>
    <name evidence="3" type="ORF">MNODULE_21450</name>
</gene>
<evidence type="ECO:0000313" key="3">
    <source>
        <dbReference type="EMBL" id="NKE73329.1"/>
    </source>
</evidence>
<accession>A0A7X6IDC8</accession>